<gene>
    <name evidence="2" type="ORF">LTR24_001067</name>
</gene>
<evidence type="ECO:0000313" key="2">
    <source>
        <dbReference type="EMBL" id="KAK5100272.1"/>
    </source>
</evidence>
<feature type="compositionally biased region" description="Basic and acidic residues" evidence="1">
    <location>
        <begin position="152"/>
        <end position="179"/>
    </location>
</feature>
<feature type="compositionally biased region" description="Basic and acidic residues" evidence="1">
    <location>
        <begin position="309"/>
        <end position="319"/>
    </location>
</feature>
<sequence>MPSKQTRQKIPPSSNSVVSAAQVIHTSHDHPPSRTNEDTGKPQPAPEPPTNWPSAVKYLSRPIQSPYLTNQQKRWLHHKPQPVVETNEAALPLIKLPLSRTQIDSTIEIKFINDENHPAHGQGGLFAANSLAPGALIVPYIGYVHSSIASEKAVRDTPEQPEHTHTHPHTEDTQTHDADISPSQNDRSAHSHHTAGPITIEIDIAIGSWDTSSYDLNLHRDGAIELAVDAAQMGNEARFCNDYRGVPAQTNPNTSTANTNWDRQQKRSAKSWSSSSGTGEGFAKPTAMAIPNAEFRDVWFEWAGDGDTIDVKHDGRTEPDAENEDGLAGSSVTENGPETKQARRKRRRKNVGMRGVAIFVMPAGKAGKRKEGIKAGQEILVSYGKGFWSHHGVESPDVSRTEFHQVETA</sequence>
<accession>A0ABR0KP58</accession>
<feature type="compositionally biased region" description="Polar residues" evidence="1">
    <location>
        <begin position="248"/>
        <end position="262"/>
    </location>
</feature>
<evidence type="ECO:0000256" key="1">
    <source>
        <dbReference type="SAM" id="MobiDB-lite"/>
    </source>
</evidence>
<dbReference type="Proteomes" id="UP001345013">
    <property type="component" value="Unassembled WGS sequence"/>
</dbReference>
<dbReference type="Gene3D" id="2.170.270.10">
    <property type="entry name" value="SET domain"/>
    <property type="match status" value="1"/>
</dbReference>
<feature type="region of interest" description="Disordered" evidence="1">
    <location>
        <begin position="248"/>
        <end position="286"/>
    </location>
</feature>
<evidence type="ECO:0008006" key="4">
    <source>
        <dbReference type="Google" id="ProtNLM"/>
    </source>
</evidence>
<dbReference type="InterPro" id="IPR046341">
    <property type="entry name" value="SET_dom_sf"/>
</dbReference>
<feature type="region of interest" description="Disordered" evidence="1">
    <location>
        <begin position="152"/>
        <end position="193"/>
    </location>
</feature>
<organism evidence="2 3">
    <name type="scientific">Lithohypha guttulata</name>
    <dbReference type="NCBI Taxonomy" id="1690604"/>
    <lineage>
        <taxon>Eukaryota</taxon>
        <taxon>Fungi</taxon>
        <taxon>Dikarya</taxon>
        <taxon>Ascomycota</taxon>
        <taxon>Pezizomycotina</taxon>
        <taxon>Eurotiomycetes</taxon>
        <taxon>Chaetothyriomycetidae</taxon>
        <taxon>Chaetothyriales</taxon>
        <taxon>Trichomeriaceae</taxon>
        <taxon>Lithohypha</taxon>
    </lineage>
</organism>
<comment type="caution">
    <text evidence="2">The sequence shown here is derived from an EMBL/GenBank/DDBJ whole genome shotgun (WGS) entry which is preliminary data.</text>
</comment>
<dbReference type="EMBL" id="JAVRRG010000007">
    <property type="protein sequence ID" value="KAK5100272.1"/>
    <property type="molecule type" value="Genomic_DNA"/>
</dbReference>
<feature type="region of interest" description="Disordered" evidence="1">
    <location>
        <begin position="308"/>
        <end position="349"/>
    </location>
</feature>
<feature type="region of interest" description="Disordered" evidence="1">
    <location>
        <begin position="1"/>
        <end position="55"/>
    </location>
</feature>
<feature type="compositionally biased region" description="Basic and acidic residues" evidence="1">
    <location>
        <begin position="26"/>
        <end position="40"/>
    </location>
</feature>
<keyword evidence="3" id="KW-1185">Reference proteome</keyword>
<reference evidence="2 3" key="1">
    <citation type="submission" date="2023-08" db="EMBL/GenBank/DDBJ databases">
        <title>Black Yeasts Isolated from many extreme environments.</title>
        <authorList>
            <person name="Coleine C."/>
            <person name="Stajich J.E."/>
            <person name="Selbmann L."/>
        </authorList>
    </citation>
    <scope>NUCLEOTIDE SEQUENCE [LARGE SCALE GENOMIC DNA]</scope>
    <source>
        <strain evidence="2 3">CCFEE 5885</strain>
    </source>
</reference>
<dbReference type="SUPFAM" id="SSF82199">
    <property type="entry name" value="SET domain"/>
    <property type="match status" value="1"/>
</dbReference>
<evidence type="ECO:0000313" key="3">
    <source>
        <dbReference type="Proteomes" id="UP001345013"/>
    </source>
</evidence>
<protein>
    <recommendedName>
        <fullName evidence="4">SET domain-containing protein</fullName>
    </recommendedName>
</protein>
<name>A0ABR0KP58_9EURO</name>
<proteinExistence type="predicted"/>